<name>A0A1M5YJ96_9BRAD</name>
<dbReference type="Proteomes" id="UP000189796">
    <property type="component" value="Chromosome I"/>
</dbReference>
<sequence length="55" mass="6079">MTDDRKSLAADNQIVGFRVGPDGRVDTLDLVEVRALIDSAIRAAMDQALRERTVH</sequence>
<proteinExistence type="predicted"/>
<organism evidence="1 2">
    <name type="scientific">Bradyrhizobium erythrophlei</name>
    <dbReference type="NCBI Taxonomy" id="1437360"/>
    <lineage>
        <taxon>Bacteria</taxon>
        <taxon>Pseudomonadati</taxon>
        <taxon>Pseudomonadota</taxon>
        <taxon>Alphaproteobacteria</taxon>
        <taxon>Hyphomicrobiales</taxon>
        <taxon>Nitrobacteraceae</taxon>
        <taxon>Bradyrhizobium</taxon>
    </lineage>
</organism>
<evidence type="ECO:0000313" key="2">
    <source>
        <dbReference type="Proteomes" id="UP000189796"/>
    </source>
</evidence>
<reference evidence="1 2" key="1">
    <citation type="submission" date="2016-11" db="EMBL/GenBank/DDBJ databases">
        <authorList>
            <person name="Jaros S."/>
            <person name="Januszkiewicz K."/>
            <person name="Wedrychowicz H."/>
        </authorList>
    </citation>
    <scope>NUCLEOTIDE SEQUENCE [LARGE SCALE GENOMIC DNA]</scope>
    <source>
        <strain evidence="1 2">GAS138</strain>
    </source>
</reference>
<gene>
    <name evidence="1" type="ORF">SAMN05443248_8378</name>
</gene>
<evidence type="ECO:0000313" key="1">
    <source>
        <dbReference type="EMBL" id="SHI11949.1"/>
    </source>
</evidence>
<dbReference type="RefSeq" id="WP_154072785.1">
    <property type="nucleotide sequence ID" value="NZ_LT670817.1"/>
</dbReference>
<dbReference type="AlphaFoldDB" id="A0A1M5YJ96"/>
<protein>
    <submittedName>
        <fullName evidence="1">Uncharacterized protein</fullName>
    </submittedName>
</protein>
<dbReference type="EMBL" id="LT670817">
    <property type="protein sequence ID" value="SHI11949.1"/>
    <property type="molecule type" value="Genomic_DNA"/>
</dbReference>
<accession>A0A1M5YJ96</accession>